<comment type="similarity">
    <text evidence="6">Belongs to the RnfG family.</text>
</comment>
<keyword evidence="4 6" id="KW-0288">FMN</keyword>
<keyword evidence="6" id="KW-1003">Cell membrane</keyword>
<comment type="subcellular location">
    <subcellularLocation>
        <location evidence="6">Cell inner membrane</location>
        <topology evidence="6">Single-pass membrane protein</topology>
    </subcellularLocation>
</comment>
<organism evidence="8 9">
    <name type="scientific">Sessilibacter corallicola</name>
    <dbReference type="NCBI Taxonomy" id="2904075"/>
    <lineage>
        <taxon>Bacteria</taxon>
        <taxon>Pseudomonadati</taxon>
        <taxon>Pseudomonadota</taxon>
        <taxon>Gammaproteobacteria</taxon>
        <taxon>Cellvibrionales</taxon>
        <taxon>Cellvibrionaceae</taxon>
        <taxon>Sessilibacter</taxon>
    </lineage>
</organism>
<dbReference type="SMART" id="SM00900">
    <property type="entry name" value="FMN_bind"/>
    <property type="match status" value="1"/>
</dbReference>
<evidence type="ECO:0000256" key="5">
    <source>
        <dbReference type="ARBA" id="ARBA00022982"/>
    </source>
</evidence>
<dbReference type="PIRSF" id="PIRSF006091">
    <property type="entry name" value="E_trnsport_RnfG"/>
    <property type="match status" value="1"/>
</dbReference>
<comment type="function">
    <text evidence="6">Part of a membrane-bound complex that couples electron transfer with translocation of ions across the membrane.</text>
</comment>
<dbReference type="RefSeq" id="WP_353301894.1">
    <property type="nucleotide sequence ID" value="NZ_BAABWN010000003.1"/>
</dbReference>
<keyword evidence="5 6" id="KW-0249">Electron transport</keyword>
<dbReference type="Pfam" id="PF04205">
    <property type="entry name" value="FMN_bind"/>
    <property type="match status" value="1"/>
</dbReference>
<dbReference type="EMBL" id="BAABWN010000003">
    <property type="protein sequence ID" value="GAA6167180.1"/>
    <property type="molecule type" value="Genomic_DNA"/>
</dbReference>
<gene>
    <name evidence="8" type="primary">rsxG</name>
    <name evidence="6" type="synonym">rnfG</name>
    <name evidence="8" type="ORF">NBRC116591_09900</name>
</gene>
<keyword evidence="6" id="KW-0472">Membrane</keyword>
<dbReference type="NCBIfam" id="TIGR01947">
    <property type="entry name" value="rnfG"/>
    <property type="match status" value="1"/>
</dbReference>
<evidence type="ECO:0000256" key="3">
    <source>
        <dbReference type="ARBA" id="ARBA00022630"/>
    </source>
</evidence>
<feature type="domain" description="FMN-binding" evidence="7">
    <location>
        <begin position="104"/>
        <end position="194"/>
    </location>
</feature>
<keyword evidence="3 6" id="KW-0285">Flavoprotein</keyword>
<dbReference type="HAMAP" id="MF_00479">
    <property type="entry name" value="RsxG_RnfG"/>
    <property type="match status" value="1"/>
</dbReference>
<dbReference type="PANTHER" id="PTHR36118:SF1">
    <property type="entry name" value="ION-TRANSLOCATING OXIDOREDUCTASE COMPLEX SUBUNIT G"/>
    <property type="match status" value="1"/>
</dbReference>
<protein>
    <recommendedName>
        <fullName evidence="6">Ion-translocating oxidoreductase complex subunit G</fullName>
        <ecNumber evidence="6">7.-.-.-</ecNumber>
    </recommendedName>
    <alternativeName>
        <fullName evidence="6">Rnf electron transport complex subunit G</fullName>
    </alternativeName>
</protein>
<proteinExistence type="inferred from homology"/>
<evidence type="ECO:0000256" key="2">
    <source>
        <dbReference type="ARBA" id="ARBA00022553"/>
    </source>
</evidence>
<evidence type="ECO:0000256" key="1">
    <source>
        <dbReference type="ARBA" id="ARBA00022448"/>
    </source>
</evidence>
<accession>A0ABQ0A699</accession>
<evidence type="ECO:0000256" key="6">
    <source>
        <dbReference type="HAMAP-Rule" id="MF_00479"/>
    </source>
</evidence>
<keyword evidence="6" id="KW-1133">Transmembrane helix</keyword>
<feature type="modified residue" description="FMN phosphoryl threonine" evidence="6">
    <location>
        <position position="177"/>
    </location>
</feature>
<dbReference type="Proteomes" id="UP001465153">
    <property type="component" value="Unassembled WGS sequence"/>
</dbReference>
<comment type="cofactor">
    <cofactor evidence="6">
        <name>FMN</name>
        <dbReference type="ChEBI" id="CHEBI:58210"/>
    </cofactor>
</comment>
<reference evidence="8 9" key="1">
    <citation type="submission" date="2024-04" db="EMBL/GenBank/DDBJ databases">
        <title>Draft genome sequence of Sessilibacter corallicola NBRC 116591.</title>
        <authorList>
            <person name="Miyakawa T."/>
            <person name="Kusuya Y."/>
            <person name="Miura T."/>
        </authorList>
    </citation>
    <scope>NUCLEOTIDE SEQUENCE [LARGE SCALE GENOMIC DNA]</scope>
    <source>
        <strain evidence="8 9">KU-00831-HH</strain>
    </source>
</reference>
<evidence type="ECO:0000313" key="9">
    <source>
        <dbReference type="Proteomes" id="UP001465153"/>
    </source>
</evidence>
<keyword evidence="6" id="KW-0812">Transmembrane</keyword>
<keyword evidence="6" id="KW-1278">Translocase</keyword>
<keyword evidence="1 6" id="KW-0813">Transport</keyword>
<dbReference type="InterPro" id="IPR010209">
    <property type="entry name" value="Ion_transpt_RnfG/RsxG"/>
</dbReference>
<comment type="caution">
    <text evidence="8">The sequence shown here is derived from an EMBL/GenBank/DDBJ whole genome shotgun (WGS) entry which is preliminary data.</text>
</comment>
<dbReference type="NCBIfam" id="NF002519">
    <property type="entry name" value="PRK01908.1"/>
    <property type="match status" value="1"/>
</dbReference>
<dbReference type="InterPro" id="IPR007329">
    <property type="entry name" value="FMN-bd"/>
</dbReference>
<sequence>MIGQAISKNSFILTVFALCTAGLLAVTFQGTKKSIAASERSAAQKALLEVIAPDQHDNDMLVDLVAIPQANLKQLGLRSQENVHIAKKNNEVVAVIVPSVAPDGYSGAIRMIVGVWKNGDIAGVRILTHNETPGLGDKVDLKKSDWVLSFNGKSLTAPSLWAVKKDGGEFDQFTGATITPRAVVKQVEKALQFVQANHSTLFDPIPTTEQANSQ</sequence>
<dbReference type="PANTHER" id="PTHR36118">
    <property type="entry name" value="ION-TRANSLOCATING OXIDOREDUCTASE COMPLEX SUBUNIT G"/>
    <property type="match status" value="1"/>
</dbReference>
<evidence type="ECO:0000313" key="8">
    <source>
        <dbReference type="EMBL" id="GAA6167180.1"/>
    </source>
</evidence>
<comment type="subunit">
    <text evidence="6">The complex is composed of six subunits: RnfA, RnfB, RnfC, RnfD, RnfE and RnfG.</text>
</comment>
<keyword evidence="2 6" id="KW-0597">Phosphoprotein</keyword>
<dbReference type="EC" id="7.-.-.-" evidence="6"/>
<evidence type="ECO:0000256" key="4">
    <source>
        <dbReference type="ARBA" id="ARBA00022643"/>
    </source>
</evidence>
<evidence type="ECO:0000259" key="7">
    <source>
        <dbReference type="SMART" id="SM00900"/>
    </source>
</evidence>
<keyword evidence="9" id="KW-1185">Reference proteome</keyword>
<keyword evidence="6" id="KW-0997">Cell inner membrane</keyword>
<name>A0ABQ0A699_9GAMM</name>